<feature type="binding site" evidence="5">
    <location>
        <begin position="73"/>
        <end position="75"/>
    </location>
    <ligand>
        <name>AMP</name>
        <dbReference type="ChEBI" id="CHEBI:456215"/>
    </ligand>
</feature>
<proteinExistence type="inferred from homology"/>
<comment type="caution">
    <text evidence="5">Lacks conserved residue(s) required for the propagation of feature annotation.</text>
</comment>
<dbReference type="NCBIfam" id="NF011100">
    <property type="entry name" value="PRK14527.1"/>
    <property type="match status" value="1"/>
</dbReference>
<protein>
    <recommendedName>
        <fullName evidence="5 7">Adenylate kinase</fullName>
        <shortName evidence="5">AK</shortName>
        <ecNumber evidence="5 7">2.7.4.3</ecNumber>
    </recommendedName>
    <alternativeName>
        <fullName evidence="5">ATP-AMP transphosphorylase</fullName>
    </alternativeName>
    <alternativeName>
        <fullName evidence="5">ATP:AMP phosphotransferase</fullName>
    </alternativeName>
    <alternativeName>
        <fullName evidence="5">Adenylate monophosphate kinase</fullName>
    </alternativeName>
</protein>
<keyword evidence="4 5" id="KW-0418">Kinase</keyword>
<dbReference type="GO" id="GO:0016301">
    <property type="term" value="F:kinase activity"/>
    <property type="evidence" value="ECO:0007669"/>
    <property type="project" value="UniProtKB-KW"/>
</dbReference>
<evidence type="ECO:0000256" key="4">
    <source>
        <dbReference type="ARBA" id="ARBA00022777"/>
    </source>
</evidence>
<feature type="binding site" evidence="5">
    <location>
        <position position="47"/>
    </location>
    <ligand>
        <name>AMP</name>
        <dbReference type="ChEBI" id="CHEBI:456215"/>
    </ligand>
</feature>
<feature type="binding site" evidence="5">
    <location>
        <position position="108"/>
    </location>
    <ligand>
        <name>AMP</name>
        <dbReference type="ChEBI" id="CHEBI:456215"/>
    </ligand>
</feature>
<dbReference type="Pfam" id="PF00406">
    <property type="entry name" value="ADK"/>
    <property type="match status" value="1"/>
</dbReference>
<dbReference type="HAMAP" id="MF_00235">
    <property type="entry name" value="Adenylate_kinase_Adk"/>
    <property type="match status" value="1"/>
</dbReference>
<dbReference type="NCBIfam" id="NF001381">
    <property type="entry name" value="PRK00279.1-3"/>
    <property type="match status" value="1"/>
</dbReference>
<keyword evidence="5 7" id="KW-0067">ATP-binding</keyword>
<dbReference type="Gene3D" id="3.40.50.300">
    <property type="entry name" value="P-loop containing nucleotide triphosphate hydrolases"/>
    <property type="match status" value="1"/>
</dbReference>
<comment type="caution">
    <text evidence="8">The sequence shown here is derived from an EMBL/GenBank/DDBJ whole genome shotgun (WGS) entry which is preliminary data.</text>
</comment>
<feature type="region of interest" description="NMP" evidence="5">
    <location>
        <begin position="46"/>
        <end position="75"/>
    </location>
</feature>
<accession>A0ABP4X2T6</accession>
<gene>
    <name evidence="5" type="primary">adk</name>
    <name evidence="8" type="ORF">GCM10009747_28400</name>
</gene>
<organism evidence="8 9">
    <name type="scientific">Agromyces humatus</name>
    <dbReference type="NCBI Taxonomy" id="279573"/>
    <lineage>
        <taxon>Bacteria</taxon>
        <taxon>Bacillati</taxon>
        <taxon>Actinomycetota</taxon>
        <taxon>Actinomycetes</taxon>
        <taxon>Micrococcales</taxon>
        <taxon>Microbacteriaceae</taxon>
        <taxon>Agromyces</taxon>
    </lineage>
</organism>
<comment type="similarity">
    <text evidence="5 6">Belongs to the adenylate kinase family.</text>
</comment>
<comment type="subcellular location">
    <subcellularLocation>
        <location evidence="5 7">Cytoplasm</location>
    </subcellularLocation>
</comment>
<dbReference type="RefSeq" id="WP_232498032.1">
    <property type="nucleotide sequence ID" value="NZ_BAAANH010000006.1"/>
</dbReference>
<dbReference type="SUPFAM" id="SSF52540">
    <property type="entry name" value="P-loop containing nucleoside triphosphate hydrolases"/>
    <property type="match status" value="1"/>
</dbReference>
<keyword evidence="3 5" id="KW-0547">Nucleotide-binding</keyword>
<feature type="binding site" evidence="5">
    <location>
        <position position="149"/>
    </location>
    <ligand>
        <name>AMP</name>
        <dbReference type="ChEBI" id="CHEBI:456215"/>
    </ligand>
</feature>
<dbReference type="EMBL" id="BAAANH010000006">
    <property type="protein sequence ID" value="GAA1766455.1"/>
    <property type="molecule type" value="Genomic_DNA"/>
</dbReference>
<sequence length="215" mass="23116">MTHREPQDGAAPATGSARFLIVGPQGSGKGTQGVLVAAAYDVPQIATGDIFRANVSGGTELGERVQAIIEAGDLVSDDLTSELVRDRLRHDDAATGFVLDGYPRNRTQVEHLDAFLEGRGESLDAVIELAVPRDESIARLRQRAIEQGRTDDTEEVIANRLAIYERETAPILDVYRSRGVVVRIDGVGTLDEVTHRIFEALSARGLAPRHPGAAA</sequence>
<feature type="binding site" evidence="5">
    <location>
        <position position="143"/>
    </location>
    <ligand>
        <name>ATP</name>
        <dbReference type="ChEBI" id="CHEBI:30616"/>
    </ligand>
</feature>
<evidence type="ECO:0000313" key="9">
    <source>
        <dbReference type="Proteomes" id="UP001500506"/>
    </source>
</evidence>
<comment type="function">
    <text evidence="5">Catalyzes the reversible transfer of the terminal phosphate group between ATP and AMP. Plays an important role in cellular energy homeostasis and in adenine nucleotide metabolism.</text>
</comment>
<feature type="binding site" evidence="5">
    <location>
        <begin position="101"/>
        <end position="104"/>
    </location>
    <ligand>
        <name>AMP</name>
        <dbReference type="ChEBI" id="CHEBI:456215"/>
    </ligand>
</feature>
<dbReference type="InterPro" id="IPR027417">
    <property type="entry name" value="P-loop_NTPase"/>
</dbReference>
<comment type="catalytic activity">
    <reaction evidence="5 7">
        <text>AMP + ATP = 2 ADP</text>
        <dbReference type="Rhea" id="RHEA:12973"/>
        <dbReference type="ChEBI" id="CHEBI:30616"/>
        <dbReference type="ChEBI" id="CHEBI:456215"/>
        <dbReference type="ChEBI" id="CHEBI:456216"/>
        <dbReference type="EC" id="2.7.4.3"/>
    </reaction>
</comment>
<evidence type="ECO:0000256" key="2">
    <source>
        <dbReference type="ARBA" id="ARBA00022727"/>
    </source>
</evidence>
<feature type="binding site" evidence="5">
    <location>
        <begin position="26"/>
        <end position="31"/>
    </location>
    <ligand>
        <name>ATP</name>
        <dbReference type="ChEBI" id="CHEBI:30616"/>
    </ligand>
</feature>
<dbReference type="PANTHER" id="PTHR23359">
    <property type="entry name" value="NUCLEOTIDE KINASE"/>
    <property type="match status" value="1"/>
</dbReference>
<dbReference type="InterPro" id="IPR033690">
    <property type="entry name" value="Adenylat_kinase_CS"/>
</dbReference>
<keyword evidence="2 5" id="KW-0545">Nucleotide biosynthesis</keyword>
<evidence type="ECO:0000256" key="3">
    <source>
        <dbReference type="ARBA" id="ARBA00022741"/>
    </source>
</evidence>
<dbReference type="Proteomes" id="UP001500506">
    <property type="component" value="Unassembled WGS sequence"/>
</dbReference>
<comment type="subunit">
    <text evidence="5 7">Monomer.</text>
</comment>
<dbReference type="NCBIfam" id="NF011105">
    <property type="entry name" value="PRK14532.1"/>
    <property type="match status" value="1"/>
</dbReference>
<keyword evidence="1 5" id="KW-0808">Transferase</keyword>
<evidence type="ECO:0000256" key="6">
    <source>
        <dbReference type="RuleBase" id="RU003330"/>
    </source>
</evidence>
<dbReference type="PROSITE" id="PS00113">
    <property type="entry name" value="ADENYLATE_KINASE"/>
    <property type="match status" value="1"/>
</dbReference>
<dbReference type="EC" id="2.7.4.3" evidence="5 7"/>
<keyword evidence="9" id="KW-1185">Reference proteome</keyword>
<evidence type="ECO:0000256" key="7">
    <source>
        <dbReference type="RuleBase" id="RU003331"/>
    </source>
</evidence>
<feature type="binding site" evidence="5">
    <location>
        <position position="52"/>
    </location>
    <ligand>
        <name>AMP</name>
        <dbReference type="ChEBI" id="CHEBI:456215"/>
    </ligand>
</feature>
<keyword evidence="5" id="KW-0963">Cytoplasm</keyword>
<dbReference type="InterPro" id="IPR000850">
    <property type="entry name" value="Adenylat/UMP-CMP_kin"/>
</dbReference>
<comment type="pathway">
    <text evidence="5">Purine metabolism; AMP biosynthesis via salvage pathway; AMP from ADP: step 1/1.</text>
</comment>
<feature type="binding site" evidence="5">
    <location>
        <position position="188"/>
    </location>
    <ligand>
        <name>ATP</name>
        <dbReference type="ChEBI" id="CHEBI:30616"/>
    </ligand>
</feature>
<dbReference type="PRINTS" id="PR00094">
    <property type="entry name" value="ADENYLTKNASE"/>
</dbReference>
<reference evidence="9" key="1">
    <citation type="journal article" date="2019" name="Int. J. Syst. Evol. Microbiol.">
        <title>The Global Catalogue of Microorganisms (GCM) 10K type strain sequencing project: providing services to taxonomists for standard genome sequencing and annotation.</title>
        <authorList>
            <consortium name="The Broad Institute Genomics Platform"/>
            <consortium name="The Broad Institute Genome Sequencing Center for Infectious Disease"/>
            <person name="Wu L."/>
            <person name="Ma J."/>
        </authorList>
    </citation>
    <scope>NUCLEOTIDE SEQUENCE [LARGE SCALE GENOMIC DNA]</scope>
    <source>
        <strain evidence="9">JCM 14319</strain>
    </source>
</reference>
<evidence type="ECO:0000256" key="5">
    <source>
        <dbReference type="HAMAP-Rule" id="MF_00235"/>
    </source>
</evidence>
<feature type="binding site" evidence="5">
    <location>
        <position position="160"/>
    </location>
    <ligand>
        <name>AMP</name>
        <dbReference type="ChEBI" id="CHEBI:456215"/>
    </ligand>
</feature>
<dbReference type="CDD" id="cd01428">
    <property type="entry name" value="ADK"/>
    <property type="match status" value="1"/>
</dbReference>
<comment type="domain">
    <text evidence="5">Consists of three domains, a large central CORE domain and two small peripheral domains, NMPbind and LID, which undergo movements during catalysis. The LID domain closes over the site of phosphoryl transfer upon ATP binding. Assembling and dissambling the active center during each catalytic cycle provides an effective means to prevent ATP hydrolysis.</text>
</comment>
<name>A0ABP4X2T6_9MICO</name>
<evidence type="ECO:0000313" key="8">
    <source>
        <dbReference type="EMBL" id="GAA1766455.1"/>
    </source>
</evidence>
<evidence type="ECO:0000256" key="1">
    <source>
        <dbReference type="ARBA" id="ARBA00022679"/>
    </source>
</evidence>